<evidence type="ECO:0000313" key="4">
    <source>
        <dbReference type="EMBL" id="AKP53073.1"/>
    </source>
</evidence>
<dbReference type="GO" id="GO:0016989">
    <property type="term" value="F:sigma factor antagonist activity"/>
    <property type="evidence" value="ECO:0007669"/>
    <property type="project" value="TreeGrafter"/>
</dbReference>
<keyword evidence="1" id="KW-0472">Membrane</keyword>
<dbReference type="InterPro" id="IPR032508">
    <property type="entry name" value="FecR_C"/>
</dbReference>
<organism evidence="4 5">
    <name type="scientific">Cyclobacterium amurskyense</name>
    <dbReference type="NCBI Taxonomy" id="320787"/>
    <lineage>
        <taxon>Bacteria</taxon>
        <taxon>Pseudomonadati</taxon>
        <taxon>Bacteroidota</taxon>
        <taxon>Cytophagia</taxon>
        <taxon>Cytophagales</taxon>
        <taxon>Cyclobacteriaceae</taxon>
        <taxon>Cyclobacterium</taxon>
    </lineage>
</organism>
<name>A0A0H4PJH0_9BACT</name>
<proteinExistence type="predicted"/>
<dbReference type="RefSeq" id="WP_048643218.1">
    <property type="nucleotide sequence ID" value="NZ_CAXBGM010000059.1"/>
</dbReference>
<protein>
    <submittedName>
        <fullName evidence="4">Putative anti-sigma factor</fullName>
    </submittedName>
</protein>
<dbReference type="PIRSF" id="PIRSF018266">
    <property type="entry name" value="FecR"/>
    <property type="match status" value="1"/>
</dbReference>
<keyword evidence="5" id="KW-1185">Reference proteome</keyword>
<gene>
    <name evidence="4" type="ORF">CA2015_3696</name>
</gene>
<dbReference type="PANTHER" id="PTHR30273:SF2">
    <property type="entry name" value="PROTEIN FECR"/>
    <property type="match status" value="1"/>
</dbReference>
<evidence type="ECO:0000259" key="2">
    <source>
        <dbReference type="Pfam" id="PF04773"/>
    </source>
</evidence>
<dbReference type="Gene3D" id="2.60.120.1440">
    <property type="match status" value="1"/>
</dbReference>
<feature type="transmembrane region" description="Helical" evidence="1">
    <location>
        <begin position="98"/>
        <end position="117"/>
    </location>
</feature>
<dbReference type="OrthoDB" id="1099916at2"/>
<sequence length="340" mass="38990">MRYKDYELVDFLVDEFFILWVKNPDKNTQHFWEKWLIEHPEKRDTVFKAISIIRSVGYEEGENMSDSTYIDIFENIVNADKDQKTISQITKGESINSWLKNIAAMIIFGFCGWMGYYHAFLYTTPTPVLTESFVIKRNTSSGNRSLITLADSSKVYLNSSSEISYPSNLGSGDRWVKLTGEGFFEVKKNGKPFTVLIEDTKIEVLGTSFNVKVEEDKLSVALLTGKVMVKDKRGNQVALSPDEMLIMEKSGDLYKSDFDSLEVIGWKDNVLVFKSDSFEECRKKIEDWFGVELILIGKIRKGWVYTGTYKNESLENVLKGVNITSGLKFSLEDKKVKLYN</sequence>
<accession>A0A0H4PJH0</accession>
<feature type="domain" description="FecR protein" evidence="2">
    <location>
        <begin position="138"/>
        <end position="227"/>
    </location>
</feature>
<evidence type="ECO:0000313" key="5">
    <source>
        <dbReference type="Proteomes" id="UP000036520"/>
    </source>
</evidence>
<evidence type="ECO:0000256" key="1">
    <source>
        <dbReference type="SAM" id="Phobius"/>
    </source>
</evidence>
<dbReference type="KEGG" id="camu:CA2015_3696"/>
<dbReference type="Proteomes" id="UP000036520">
    <property type="component" value="Chromosome"/>
</dbReference>
<dbReference type="Gene3D" id="3.55.50.30">
    <property type="match status" value="1"/>
</dbReference>
<reference evidence="4 5" key="1">
    <citation type="submission" date="2015-07" db="EMBL/GenBank/DDBJ databases">
        <authorList>
            <person name="Kim K.M."/>
        </authorList>
    </citation>
    <scope>NUCLEOTIDE SEQUENCE [LARGE SCALE GENOMIC DNA]</scope>
    <source>
        <strain evidence="4 5">KCTC 12363</strain>
    </source>
</reference>
<dbReference type="InterPro" id="IPR006860">
    <property type="entry name" value="FecR"/>
</dbReference>
<keyword evidence="1" id="KW-1133">Transmembrane helix</keyword>
<dbReference type="EMBL" id="CP012040">
    <property type="protein sequence ID" value="AKP53073.1"/>
    <property type="molecule type" value="Genomic_DNA"/>
</dbReference>
<dbReference type="Pfam" id="PF04773">
    <property type="entry name" value="FecR"/>
    <property type="match status" value="1"/>
</dbReference>
<dbReference type="Pfam" id="PF16344">
    <property type="entry name" value="FecR_C"/>
    <property type="match status" value="1"/>
</dbReference>
<dbReference type="PANTHER" id="PTHR30273">
    <property type="entry name" value="PERIPLASMIC SIGNAL SENSOR AND SIGMA FACTOR ACTIVATOR FECR-RELATED"/>
    <property type="match status" value="1"/>
</dbReference>
<dbReference type="AlphaFoldDB" id="A0A0H4PJH0"/>
<feature type="domain" description="Protein FecR C-terminal" evidence="3">
    <location>
        <begin position="271"/>
        <end position="337"/>
    </location>
</feature>
<keyword evidence="1" id="KW-0812">Transmembrane</keyword>
<dbReference type="STRING" id="320787.CA2015_3696"/>
<evidence type="ECO:0000259" key="3">
    <source>
        <dbReference type="Pfam" id="PF16344"/>
    </source>
</evidence>
<dbReference type="InterPro" id="IPR012373">
    <property type="entry name" value="Ferrdict_sens_TM"/>
</dbReference>